<dbReference type="SUPFAM" id="SSF50156">
    <property type="entry name" value="PDZ domain-like"/>
    <property type="match status" value="1"/>
</dbReference>
<dbReference type="EMBL" id="JABFMS010000077">
    <property type="protein sequence ID" value="NUT84242.1"/>
    <property type="molecule type" value="Genomic_DNA"/>
</dbReference>
<comment type="caution">
    <text evidence="2">The sequence shown here is derived from an EMBL/GenBank/DDBJ whole genome shotgun (WGS) entry which is preliminary data.</text>
</comment>
<feature type="compositionally biased region" description="Low complexity" evidence="1">
    <location>
        <begin position="89"/>
        <end position="108"/>
    </location>
</feature>
<evidence type="ECO:0000313" key="3">
    <source>
        <dbReference type="Proteomes" id="UP000562723"/>
    </source>
</evidence>
<dbReference type="PROSITE" id="PS51257">
    <property type="entry name" value="PROKAR_LIPOPROTEIN"/>
    <property type="match status" value="1"/>
</dbReference>
<reference evidence="2 3" key="1">
    <citation type="journal article" date="2020" name="Front. Plant Sci.">
        <title>Isolation of Rhizosphere Bacteria That Improve Quality and Water Stress Tolerance in Greenhouse Ornamentals.</title>
        <authorList>
            <person name="Nordstedt N.P."/>
            <person name="Jones M.L."/>
        </authorList>
    </citation>
    <scope>NUCLEOTIDE SEQUENCE [LARGE SCALE GENOMIC DNA]</scope>
    <source>
        <strain evidence="2 3">C2F7</strain>
    </source>
</reference>
<dbReference type="Gene3D" id="2.30.42.10">
    <property type="match status" value="1"/>
</dbReference>
<dbReference type="InterPro" id="IPR036034">
    <property type="entry name" value="PDZ_sf"/>
</dbReference>
<proteinExistence type="predicted"/>
<evidence type="ECO:0000256" key="1">
    <source>
        <dbReference type="SAM" id="MobiDB-lite"/>
    </source>
</evidence>
<gene>
    <name evidence="2" type="ORF">HNO85_25135</name>
</gene>
<dbReference type="AlphaFoldDB" id="A0AAJ3KY12"/>
<feature type="region of interest" description="Disordered" evidence="1">
    <location>
        <begin position="86"/>
        <end position="108"/>
    </location>
</feature>
<sequence>MAMSLRLVSLMAASSSLLVGCIFLPMGEEEKARYAEYHRTTESPATYEAMDCDTLLITQKSYNQNPTPRTEKIRLVIHQVVTQRDCSRSSASSPSVAPSPVSPTTSAPAPIPAKSIAAPMPVAAGHLGAHIGSVTPAVAKSFGLPSEKGVLVFGPEAGADTEKMGLLAGDIILEIAGAAVNNPSEVTAIIGRMAPGDSALIKVWRYRAVTDVRVIVSDDSSAAARPL</sequence>
<accession>A0AAJ3KY12</accession>
<dbReference type="Proteomes" id="UP000562723">
    <property type="component" value="Unassembled WGS sequence"/>
</dbReference>
<name>A0AAJ3KY12_9PSED</name>
<evidence type="ECO:0000313" key="2">
    <source>
        <dbReference type="EMBL" id="NUT84242.1"/>
    </source>
</evidence>
<protein>
    <submittedName>
        <fullName evidence="2">PDZ domain-containing protein</fullName>
    </submittedName>
</protein>
<organism evidence="2 3">
    <name type="scientific">Pseudomonas brassicacearum</name>
    <dbReference type="NCBI Taxonomy" id="930166"/>
    <lineage>
        <taxon>Bacteria</taxon>
        <taxon>Pseudomonadati</taxon>
        <taxon>Pseudomonadota</taxon>
        <taxon>Gammaproteobacteria</taxon>
        <taxon>Pseudomonadales</taxon>
        <taxon>Pseudomonadaceae</taxon>
        <taxon>Pseudomonas</taxon>
    </lineage>
</organism>